<proteinExistence type="predicted"/>
<evidence type="ECO:0000313" key="1">
    <source>
        <dbReference type="EMBL" id="KAI4363714.1"/>
    </source>
</evidence>
<protein>
    <submittedName>
        <fullName evidence="1">Uncharacterized protein</fullName>
    </submittedName>
</protein>
<name>A0ACB9QCK2_9MYRT</name>
<reference evidence="2" key="1">
    <citation type="journal article" date="2023" name="Front. Plant Sci.">
        <title>Chromosomal-level genome assembly of Melastoma candidum provides insights into trichome evolution.</title>
        <authorList>
            <person name="Zhong Y."/>
            <person name="Wu W."/>
            <person name="Sun C."/>
            <person name="Zou P."/>
            <person name="Liu Y."/>
            <person name="Dai S."/>
            <person name="Zhou R."/>
        </authorList>
    </citation>
    <scope>NUCLEOTIDE SEQUENCE [LARGE SCALE GENOMIC DNA]</scope>
</reference>
<dbReference type="EMBL" id="CM042885">
    <property type="protein sequence ID" value="KAI4363714.1"/>
    <property type="molecule type" value="Genomic_DNA"/>
</dbReference>
<dbReference type="Proteomes" id="UP001057402">
    <property type="component" value="Chromosome 6"/>
</dbReference>
<keyword evidence="2" id="KW-1185">Reference proteome</keyword>
<accession>A0ACB9QCK2</accession>
<evidence type="ECO:0000313" key="2">
    <source>
        <dbReference type="Proteomes" id="UP001057402"/>
    </source>
</evidence>
<gene>
    <name evidence="1" type="ORF">MLD38_019896</name>
</gene>
<comment type="caution">
    <text evidence="1">The sequence shown here is derived from an EMBL/GenBank/DDBJ whole genome shotgun (WGS) entry which is preliminary data.</text>
</comment>
<organism evidence="1 2">
    <name type="scientific">Melastoma candidum</name>
    <dbReference type="NCBI Taxonomy" id="119954"/>
    <lineage>
        <taxon>Eukaryota</taxon>
        <taxon>Viridiplantae</taxon>
        <taxon>Streptophyta</taxon>
        <taxon>Embryophyta</taxon>
        <taxon>Tracheophyta</taxon>
        <taxon>Spermatophyta</taxon>
        <taxon>Magnoliopsida</taxon>
        <taxon>eudicotyledons</taxon>
        <taxon>Gunneridae</taxon>
        <taxon>Pentapetalae</taxon>
        <taxon>rosids</taxon>
        <taxon>malvids</taxon>
        <taxon>Myrtales</taxon>
        <taxon>Melastomataceae</taxon>
        <taxon>Melastomatoideae</taxon>
        <taxon>Melastomateae</taxon>
        <taxon>Melastoma</taxon>
    </lineage>
</organism>
<sequence>MEKPCMEETGEGIETERRDLSGKERKRRAPSVNKDGIKQEEAKLEEESFPPEKLADIIHKLTTTKSALLLATISLPCTPARELLHEDISSIFSGGSLEGGSNPEALGLRNLDFARECLVGGMMEVCGKSAAAGHANIIYLSTILGRDGPGLGHKCNRNCENEHVCGNIYRCKLTGLTHICDKNCDQRILYDNHSSFCLASGKLFPLTMSEEQAVRGARRRLDAENSSTDSCAFKRRRDTQFHPSPFESLDNSFMYRGIVDDGISWIVYLFKTWLLLPSLRLPWGKGQKTRTFMMSTGWMDAIYPSLRCHRVLTANAMWLDALQTSISGSDLMATIYLLMVIGGDDGNKTGGVVACKSACEAFGLDQYCFSGELAKLMTCWPSFYSAIFKRACPSAYSYAFNREMSTFTCKAFDYGNVFCPDMDGVKGQDGALSPLQITSHEWAVQMVSGVS</sequence>